<feature type="binding site" evidence="12">
    <location>
        <position position="240"/>
    </location>
    <ligand>
        <name>Zn(2+)</name>
        <dbReference type="ChEBI" id="CHEBI:29105"/>
        <note>catalytic</note>
    </ligand>
</feature>
<keyword evidence="5 12" id="KW-0812">Transmembrane</keyword>
<dbReference type="PANTHER" id="PTHR43221:SF1">
    <property type="entry name" value="PROTEASE HTPX"/>
    <property type="match status" value="1"/>
</dbReference>
<dbReference type="Proteomes" id="UP001320768">
    <property type="component" value="Unassembled WGS sequence"/>
</dbReference>
<evidence type="ECO:0000256" key="10">
    <source>
        <dbReference type="ARBA" id="ARBA00023049"/>
    </source>
</evidence>
<feature type="active site" evidence="12">
    <location>
        <position position="163"/>
    </location>
</feature>
<keyword evidence="4 12" id="KW-0645">Protease</keyword>
<dbReference type="InterPro" id="IPR022919">
    <property type="entry name" value="Pept_M48_protease_HtpX"/>
</dbReference>
<feature type="transmembrane region" description="Helical" evidence="12">
    <location>
        <begin position="174"/>
        <end position="193"/>
    </location>
</feature>
<evidence type="ECO:0000256" key="12">
    <source>
        <dbReference type="HAMAP-Rule" id="MF_00188"/>
    </source>
</evidence>
<keyword evidence="12" id="KW-0346">Stress response</keyword>
<keyword evidence="15" id="KW-1185">Reference proteome</keyword>
<comment type="subcellular location">
    <subcellularLocation>
        <location evidence="1 12">Cell membrane</location>
        <topology evidence="1 12">Multi-pass membrane protein</topology>
    </subcellularLocation>
</comment>
<protein>
    <recommendedName>
        <fullName evidence="12">Protease HtpX</fullName>
        <ecNumber evidence="12">3.4.24.-</ecNumber>
    </recommendedName>
    <alternativeName>
        <fullName evidence="12">Heat shock protein HtpX</fullName>
    </alternativeName>
</protein>
<feature type="domain" description="Peptidase M48" evidence="13">
    <location>
        <begin position="95"/>
        <end position="324"/>
    </location>
</feature>
<evidence type="ECO:0000256" key="7">
    <source>
        <dbReference type="ARBA" id="ARBA00022801"/>
    </source>
</evidence>
<accession>A0ABT1L5H5</accession>
<feature type="transmembrane region" description="Helical" evidence="12">
    <location>
        <begin position="55"/>
        <end position="74"/>
    </location>
</feature>
<keyword evidence="11 12" id="KW-0472">Membrane</keyword>
<dbReference type="EC" id="3.4.24.-" evidence="12"/>
<evidence type="ECO:0000256" key="11">
    <source>
        <dbReference type="ARBA" id="ARBA00023136"/>
    </source>
</evidence>
<dbReference type="PANTHER" id="PTHR43221">
    <property type="entry name" value="PROTEASE HTPX"/>
    <property type="match status" value="1"/>
</dbReference>
<evidence type="ECO:0000256" key="4">
    <source>
        <dbReference type="ARBA" id="ARBA00022670"/>
    </source>
</evidence>
<name>A0ABT1L5H5_9GAMM</name>
<keyword evidence="10 12" id="KW-0482">Metalloprotease</keyword>
<evidence type="ECO:0000256" key="6">
    <source>
        <dbReference type="ARBA" id="ARBA00022723"/>
    </source>
</evidence>
<evidence type="ECO:0000256" key="5">
    <source>
        <dbReference type="ARBA" id="ARBA00022692"/>
    </source>
</evidence>
<proteinExistence type="inferred from homology"/>
<dbReference type="Gene3D" id="3.30.2010.10">
    <property type="entry name" value="Metalloproteases ('zincins'), catalytic domain"/>
    <property type="match status" value="1"/>
</dbReference>
<feature type="transmembrane region" description="Helical" evidence="12">
    <location>
        <begin position="15"/>
        <end position="35"/>
    </location>
</feature>
<keyword evidence="6 12" id="KW-0479">Metal-binding</keyword>
<keyword evidence="7 12" id="KW-0378">Hydrolase</keyword>
<evidence type="ECO:0000256" key="3">
    <source>
        <dbReference type="ARBA" id="ARBA00022475"/>
    </source>
</evidence>
<evidence type="ECO:0000256" key="8">
    <source>
        <dbReference type="ARBA" id="ARBA00022833"/>
    </source>
</evidence>
<keyword evidence="8 12" id="KW-0862">Zinc</keyword>
<organism evidence="14 15">
    <name type="scientific">Candidatus Synchoanobacter obligatus</name>
    <dbReference type="NCBI Taxonomy" id="2919597"/>
    <lineage>
        <taxon>Bacteria</taxon>
        <taxon>Pseudomonadati</taxon>
        <taxon>Pseudomonadota</taxon>
        <taxon>Gammaproteobacteria</taxon>
        <taxon>Candidatus Comchoanobacterales</taxon>
        <taxon>Candidatus Comchoanobacteraceae</taxon>
        <taxon>Candidatus Synchoanobacter</taxon>
    </lineage>
</organism>
<reference evidence="14 15" key="1">
    <citation type="journal article" date="2022" name="Nat. Microbiol.">
        <title>The microbiome of a bacterivorous marine choanoflagellate contains a resource-demanding obligate bacterial associate.</title>
        <authorList>
            <person name="Needham D.M."/>
            <person name="Poirier C."/>
            <person name="Bachy C."/>
            <person name="George E.E."/>
            <person name="Wilken S."/>
            <person name="Yung C.C.M."/>
            <person name="Limardo A.J."/>
            <person name="Morando M."/>
            <person name="Sudek L."/>
            <person name="Malmstrom R.R."/>
            <person name="Keeling P.J."/>
            <person name="Santoro A.E."/>
            <person name="Worden A.Z."/>
        </authorList>
    </citation>
    <scope>NUCLEOTIDE SEQUENCE [LARGE SCALE GENOMIC DNA]</scope>
    <source>
        <strain evidence="14 15">Comchoano-2</strain>
    </source>
</reference>
<comment type="cofactor">
    <cofactor evidence="12">
        <name>Zn(2+)</name>
        <dbReference type="ChEBI" id="CHEBI:29105"/>
    </cofactor>
    <text evidence="12">Binds 1 zinc ion per subunit.</text>
</comment>
<dbReference type="InterPro" id="IPR001915">
    <property type="entry name" value="Peptidase_M48"/>
</dbReference>
<gene>
    <name evidence="12 14" type="primary">htpX</name>
    <name evidence="14" type="ORF">MKS91_03900</name>
</gene>
<dbReference type="Pfam" id="PF01435">
    <property type="entry name" value="Peptidase_M48"/>
    <property type="match status" value="1"/>
</dbReference>
<feature type="transmembrane region" description="Helical" evidence="12">
    <location>
        <begin position="213"/>
        <end position="235"/>
    </location>
</feature>
<comment type="caution">
    <text evidence="14">The sequence shown here is derived from an EMBL/GenBank/DDBJ whole genome shotgun (WGS) entry which is preliminary data.</text>
</comment>
<dbReference type="GO" id="GO:0008237">
    <property type="term" value="F:metallopeptidase activity"/>
    <property type="evidence" value="ECO:0007669"/>
    <property type="project" value="UniProtKB-KW"/>
</dbReference>
<sequence>MNWRHQLTVNKRKTVMILLSFFVLYFLLGAFVAILFQPYTTQSWWTILLTPQSRWIVMIFLLVSLMIVLTAVFFGGKLSLAGTKAVRVTEDSEDLRAKQLYNIVEEMKIAAGLRYMPAIYIMPVGYMNAFASGWHEKNAVLAVTRPLLEALNREELQAVIAHEISHIRHQDTRVMTLVSVLASVLVMMIDIIFRSVLYSKPRRGRRNDASGLLVIVIMVIRILLPILTAFMVMYVSRKREFLADAGCVALTRNNLGLASALRKIHQGHTMHEKDVQEAYEQTPNESVRSLAYIYSPRKSGIRNFLNVHEWFSTHPPLKERLEALGVKDGEDAS</sequence>
<feature type="binding site" evidence="12">
    <location>
        <position position="166"/>
    </location>
    <ligand>
        <name>Zn(2+)</name>
        <dbReference type="ChEBI" id="CHEBI:29105"/>
        <note>catalytic</note>
    </ligand>
</feature>
<dbReference type="HAMAP" id="MF_00188">
    <property type="entry name" value="Pept_M48_protease_HtpX"/>
    <property type="match status" value="1"/>
</dbReference>
<evidence type="ECO:0000256" key="2">
    <source>
        <dbReference type="ARBA" id="ARBA00009779"/>
    </source>
</evidence>
<evidence type="ECO:0000256" key="9">
    <source>
        <dbReference type="ARBA" id="ARBA00022989"/>
    </source>
</evidence>
<keyword evidence="3 12" id="KW-1003">Cell membrane</keyword>
<evidence type="ECO:0000259" key="13">
    <source>
        <dbReference type="Pfam" id="PF01435"/>
    </source>
</evidence>
<evidence type="ECO:0000313" key="15">
    <source>
        <dbReference type="Proteomes" id="UP001320768"/>
    </source>
</evidence>
<evidence type="ECO:0000313" key="14">
    <source>
        <dbReference type="EMBL" id="MCP8352432.1"/>
    </source>
</evidence>
<dbReference type="EMBL" id="JAKUDN010000002">
    <property type="protein sequence ID" value="MCP8352432.1"/>
    <property type="molecule type" value="Genomic_DNA"/>
</dbReference>
<evidence type="ECO:0000256" key="1">
    <source>
        <dbReference type="ARBA" id="ARBA00004651"/>
    </source>
</evidence>
<keyword evidence="9 12" id="KW-1133">Transmembrane helix</keyword>
<dbReference type="RefSeq" id="WP_258569536.1">
    <property type="nucleotide sequence ID" value="NZ_JAKUDN010000002.1"/>
</dbReference>
<dbReference type="CDD" id="cd07340">
    <property type="entry name" value="M48B_Htpx_like"/>
    <property type="match status" value="1"/>
</dbReference>
<feature type="binding site" evidence="12">
    <location>
        <position position="162"/>
    </location>
    <ligand>
        <name>Zn(2+)</name>
        <dbReference type="ChEBI" id="CHEBI:29105"/>
        <note>catalytic</note>
    </ligand>
</feature>
<dbReference type="InterPro" id="IPR050083">
    <property type="entry name" value="HtpX_protease"/>
</dbReference>
<comment type="similarity">
    <text evidence="2 12">Belongs to the peptidase M48B family.</text>
</comment>
<dbReference type="NCBIfam" id="NF002775">
    <property type="entry name" value="PRK02870.1"/>
    <property type="match status" value="1"/>
</dbReference>